<dbReference type="SUPFAM" id="SSF53474">
    <property type="entry name" value="alpha/beta-Hydrolases"/>
    <property type="match status" value="1"/>
</dbReference>
<dbReference type="InterPro" id="IPR029058">
    <property type="entry name" value="AB_hydrolase_fold"/>
</dbReference>
<reference evidence="2" key="1">
    <citation type="submission" date="2016-04" db="EMBL/GenBank/DDBJ databases">
        <title>Fast-growing isolate from the root nodules of Vavilovia formosa.</title>
        <authorList>
            <person name="Kimeklis A."/>
            <person name="Safronova V."/>
            <person name="Belimov A."/>
            <person name="Andronov E."/>
        </authorList>
    </citation>
    <scope>NUCLEOTIDE SEQUENCE [LARGE SCALE GENOMIC DNA]</scope>
    <source>
        <strain evidence="2">Vaf-46</strain>
    </source>
</reference>
<evidence type="ECO:0000259" key="1">
    <source>
        <dbReference type="Pfam" id="PF00561"/>
    </source>
</evidence>
<proteinExistence type="predicted"/>
<keyword evidence="2" id="KW-0378">Hydrolase</keyword>
<protein>
    <submittedName>
        <fullName evidence="2">Alpha/beta hydrolase</fullName>
    </submittedName>
</protein>
<evidence type="ECO:0000313" key="2">
    <source>
        <dbReference type="EMBL" id="OAP89343.1"/>
    </source>
</evidence>
<dbReference type="AlphaFoldDB" id="A0A179BDG5"/>
<dbReference type="GO" id="GO:0016787">
    <property type="term" value="F:hydrolase activity"/>
    <property type="evidence" value="ECO:0007669"/>
    <property type="project" value="UniProtKB-KW"/>
</dbReference>
<dbReference type="InterPro" id="IPR000073">
    <property type="entry name" value="AB_hydrolase_1"/>
</dbReference>
<dbReference type="EMBL" id="LWBS01000438">
    <property type="protein sequence ID" value="OAP89343.1"/>
    <property type="molecule type" value="Genomic_DNA"/>
</dbReference>
<comment type="caution">
    <text evidence="2">The sequence shown here is derived from an EMBL/GenBank/DDBJ whole genome shotgun (WGS) entry which is preliminary data.</text>
</comment>
<dbReference type="Pfam" id="PF00561">
    <property type="entry name" value="Abhydrolase_1"/>
    <property type="match status" value="1"/>
</dbReference>
<organism evidence="2">
    <name type="scientific">Rhizobium leguminosarum</name>
    <dbReference type="NCBI Taxonomy" id="384"/>
    <lineage>
        <taxon>Bacteria</taxon>
        <taxon>Pseudomonadati</taxon>
        <taxon>Pseudomonadota</taxon>
        <taxon>Alphaproteobacteria</taxon>
        <taxon>Hyphomicrobiales</taxon>
        <taxon>Rhizobiaceae</taxon>
        <taxon>Rhizobium/Agrobacterium group</taxon>
        <taxon>Rhizobium</taxon>
    </lineage>
</organism>
<accession>A0A179BDG5</accession>
<sequence length="288" mass="31257">MEFDDDDLIHFEAHGAAPLPPAAVDGHVAHDGARIWYASYGAGPPVILLHGGLGNSGNWGYQVPALLRSGRRVVLIDSRGHGRSSRDDRPYTYELMASDVLAVMDELHLDKAVIVGWSDGACIALILAMTAPSRVEGVFFFACNMDPSGTREFVPTPVIDRCFSRHARDYATLSATPDDFNPFVEAVSLMMRTEPNYQAADLGLIRVPVAIVLGEHDEFIKPDHAEYLARSIPNAEMIYLKGVSHFAPLQRPAEFNAAVVSFLDGVAIPAKVRGGFASGIAQKQKDIS</sequence>
<gene>
    <name evidence="2" type="ORF">A4U53_33215</name>
</gene>
<dbReference type="PANTHER" id="PTHR43433">
    <property type="entry name" value="HYDROLASE, ALPHA/BETA FOLD FAMILY PROTEIN"/>
    <property type="match status" value="1"/>
</dbReference>
<feature type="domain" description="AB hydrolase-1" evidence="1">
    <location>
        <begin position="44"/>
        <end position="153"/>
    </location>
</feature>
<name>A0A179BDG5_RHILE</name>
<dbReference type="PANTHER" id="PTHR43433:SF5">
    <property type="entry name" value="AB HYDROLASE-1 DOMAIN-CONTAINING PROTEIN"/>
    <property type="match status" value="1"/>
</dbReference>
<dbReference type="eggNOG" id="COG2267">
    <property type="taxonomic scope" value="Bacteria"/>
</dbReference>
<dbReference type="InterPro" id="IPR050471">
    <property type="entry name" value="AB_hydrolase"/>
</dbReference>
<dbReference type="Gene3D" id="3.40.50.1820">
    <property type="entry name" value="alpha/beta hydrolase"/>
    <property type="match status" value="1"/>
</dbReference>